<dbReference type="InterPro" id="IPR002933">
    <property type="entry name" value="Peptidase_M20"/>
</dbReference>
<evidence type="ECO:0000313" key="8">
    <source>
        <dbReference type="Proteomes" id="UP000618591"/>
    </source>
</evidence>
<evidence type="ECO:0000256" key="1">
    <source>
        <dbReference type="ARBA" id="ARBA00001947"/>
    </source>
</evidence>
<keyword evidence="2" id="KW-0479">Metal-binding</keyword>
<accession>A0ABQ1GDE0</accession>
<dbReference type="CDD" id="cd03885">
    <property type="entry name" value="M20_CPDG2"/>
    <property type="match status" value="1"/>
</dbReference>
<dbReference type="PANTHER" id="PTHR43808:SF10">
    <property type="entry name" value="BLL3749 PROTEIN"/>
    <property type="match status" value="1"/>
</dbReference>
<feature type="domain" description="Peptidase M20 dimerisation" evidence="6">
    <location>
        <begin position="210"/>
        <end position="304"/>
    </location>
</feature>
<dbReference type="Proteomes" id="UP000618591">
    <property type="component" value="Unassembled WGS sequence"/>
</dbReference>
<evidence type="ECO:0000256" key="5">
    <source>
        <dbReference type="SAM" id="SignalP"/>
    </source>
</evidence>
<dbReference type="InterPro" id="IPR050072">
    <property type="entry name" value="Peptidase_M20A"/>
</dbReference>
<evidence type="ECO:0000259" key="6">
    <source>
        <dbReference type="Pfam" id="PF07687"/>
    </source>
</evidence>
<keyword evidence="5" id="KW-0732">Signal</keyword>
<keyword evidence="4" id="KW-0862">Zinc</keyword>
<evidence type="ECO:0000256" key="2">
    <source>
        <dbReference type="ARBA" id="ARBA00022723"/>
    </source>
</evidence>
<dbReference type="PROSITE" id="PS00758">
    <property type="entry name" value="ARGE_DAPE_CPG2_1"/>
    <property type="match status" value="1"/>
</dbReference>
<dbReference type="InterPro" id="IPR036264">
    <property type="entry name" value="Bact_exopeptidase_dim_dom"/>
</dbReference>
<dbReference type="Gene3D" id="3.30.70.360">
    <property type="match status" value="1"/>
</dbReference>
<proteinExistence type="predicted"/>
<dbReference type="InterPro" id="IPR017150">
    <property type="entry name" value="Pept_M20_glutamate_carboxypep"/>
</dbReference>
<keyword evidence="7" id="KW-0121">Carboxypeptidase</keyword>
<protein>
    <submittedName>
        <fullName evidence="7">Glutamate carboxypeptidase</fullName>
    </submittedName>
</protein>
<dbReference type="EMBL" id="BMDW01000004">
    <property type="protein sequence ID" value="GGA41430.1"/>
    <property type="molecule type" value="Genomic_DNA"/>
</dbReference>
<dbReference type="NCBIfam" id="NF004788">
    <property type="entry name" value="PRK06133.1"/>
    <property type="match status" value="1"/>
</dbReference>
<dbReference type="SUPFAM" id="SSF53187">
    <property type="entry name" value="Zn-dependent exopeptidases"/>
    <property type="match status" value="1"/>
</dbReference>
<dbReference type="Pfam" id="PF07687">
    <property type="entry name" value="M20_dimer"/>
    <property type="match status" value="1"/>
</dbReference>
<keyword evidence="8" id="KW-1185">Reference proteome</keyword>
<evidence type="ECO:0000256" key="3">
    <source>
        <dbReference type="ARBA" id="ARBA00022801"/>
    </source>
</evidence>
<feature type="chain" id="PRO_5045473808" evidence="5">
    <location>
        <begin position="21"/>
        <end position="415"/>
    </location>
</feature>
<evidence type="ECO:0000313" key="7">
    <source>
        <dbReference type="EMBL" id="GGA41430.1"/>
    </source>
</evidence>
<dbReference type="InterPro" id="IPR001261">
    <property type="entry name" value="ArgE/DapE_CS"/>
</dbReference>
<dbReference type="Pfam" id="PF01546">
    <property type="entry name" value="Peptidase_M20"/>
    <property type="match status" value="1"/>
</dbReference>
<keyword evidence="3" id="KW-0378">Hydrolase</keyword>
<gene>
    <name evidence="7" type="ORF">GCM10011395_09630</name>
</gene>
<evidence type="ECO:0000256" key="4">
    <source>
        <dbReference type="ARBA" id="ARBA00022833"/>
    </source>
</evidence>
<name>A0ABQ1GDE0_9SPHN</name>
<comment type="cofactor">
    <cofactor evidence="1">
        <name>Zn(2+)</name>
        <dbReference type="ChEBI" id="CHEBI:29105"/>
    </cofactor>
</comment>
<comment type="caution">
    <text evidence="7">The sequence shown here is derived from an EMBL/GenBank/DDBJ whole genome shotgun (WGS) entry which is preliminary data.</text>
</comment>
<dbReference type="InterPro" id="IPR011650">
    <property type="entry name" value="Peptidase_M20_dimer"/>
</dbReference>
<dbReference type="Gene3D" id="3.40.630.10">
    <property type="entry name" value="Zn peptidases"/>
    <property type="match status" value="1"/>
</dbReference>
<organism evidence="7 8">
    <name type="scientific">Sphingomonas psychrolutea</name>
    <dbReference type="NCBI Taxonomy" id="1259676"/>
    <lineage>
        <taxon>Bacteria</taxon>
        <taxon>Pseudomonadati</taxon>
        <taxon>Pseudomonadota</taxon>
        <taxon>Alphaproteobacteria</taxon>
        <taxon>Sphingomonadales</taxon>
        <taxon>Sphingomonadaceae</taxon>
        <taxon>Sphingomonas</taxon>
    </lineage>
</organism>
<sequence>MRRMTFFLPFVALAAAPALAAPADPVLKAAQAARADQLKLLKTLVNIDSGTGDKVGGQKASELVATELRALGMSVDLLPAELPTLPDNVVATLKGTGTVGKGGRILMIAHTDTVFGPGTVAKRPFRIDGSRAYGPGVIDEKGGVVEGIMALRLLKTLKQTDFAPITFLIETSEERGSPGTRALIDRLLVDADVELNLEPGDVPDLLTVWRKGSNVFRIDVKGRPSHAGVAPQMGRNAAVELIHQIDLASTLPNKGDGLTSNLTLMSAGSRNNIIPEDASATFSVRVRESRQADETEALFRRNATNTIIPDTKVTVTREVAFPPLPINPATEALAETATKIYARIGGVTLGGGNGGASESALAHAKGVPALDGLGPVGAGSHTEDEYLDLQTLTPRLYLLTRLLIEMGKKPPARIK</sequence>
<feature type="signal peptide" evidence="5">
    <location>
        <begin position="1"/>
        <end position="20"/>
    </location>
</feature>
<dbReference type="PANTHER" id="PTHR43808">
    <property type="entry name" value="ACETYLORNITHINE DEACETYLASE"/>
    <property type="match status" value="1"/>
</dbReference>
<dbReference type="GO" id="GO:0004180">
    <property type="term" value="F:carboxypeptidase activity"/>
    <property type="evidence" value="ECO:0007669"/>
    <property type="project" value="UniProtKB-KW"/>
</dbReference>
<dbReference type="SUPFAM" id="SSF55031">
    <property type="entry name" value="Bacterial exopeptidase dimerisation domain"/>
    <property type="match status" value="1"/>
</dbReference>
<dbReference type="PIRSF" id="PIRSF037238">
    <property type="entry name" value="Carboxypeptidase_G2"/>
    <property type="match status" value="1"/>
</dbReference>
<keyword evidence="7" id="KW-0645">Protease</keyword>
<reference evidence="8" key="1">
    <citation type="journal article" date="2019" name="Int. J. Syst. Evol. Microbiol.">
        <title>The Global Catalogue of Microorganisms (GCM) 10K type strain sequencing project: providing services to taxonomists for standard genome sequencing and annotation.</title>
        <authorList>
            <consortium name="The Broad Institute Genomics Platform"/>
            <consortium name="The Broad Institute Genome Sequencing Center for Infectious Disease"/>
            <person name="Wu L."/>
            <person name="Ma J."/>
        </authorList>
    </citation>
    <scope>NUCLEOTIDE SEQUENCE [LARGE SCALE GENOMIC DNA]</scope>
    <source>
        <strain evidence="8">CGMCC 1.10106</strain>
    </source>
</reference>